<keyword evidence="2" id="KW-0004">4Fe-4S</keyword>
<protein>
    <submittedName>
        <fullName evidence="9">4Fe-4S ferredoxin iron-sulfur binding domain protein</fullName>
    </submittedName>
</protein>
<dbReference type="Pfam" id="PF13247">
    <property type="entry name" value="Fer4_11"/>
    <property type="match status" value="1"/>
</dbReference>
<evidence type="ECO:0000256" key="4">
    <source>
        <dbReference type="ARBA" id="ARBA00022737"/>
    </source>
</evidence>
<sequence length="203" mass="22344">MSYAFYYDQNRCMGCNTCVVSCKDWNSVNPGPARWRNLSTRENGTFPNVAIYNLVLSCNHCENPACTAACPVGAIYKREEDGIVIVNRDLCQNIKACAVACPFGAPNFGDDDSEPMPEATWAVDHPMQKCTFCWDRWEEGKKPSCVSSCPNRALDAGTVEEIEAKYPLAVKTVVGYPDSSKDSQGNSLPNGDTLPCIYFNPKS</sequence>
<feature type="domain" description="4Fe-4S ferredoxin-type" evidence="8">
    <location>
        <begin position="48"/>
        <end position="80"/>
    </location>
</feature>
<feature type="domain" description="4Fe-4S ferredoxin-type" evidence="8">
    <location>
        <begin position="3"/>
        <end position="33"/>
    </location>
</feature>
<keyword evidence="6" id="KW-0408">Iron</keyword>
<dbReference type="SUPFAM" id="SSF54862">
    <property type="entry name" value="4Fe-4S ferredoxins"/>
    <property type="match status" value="1"/>
</dbReference>
<dbReference type="RefSeq" id="WP_013010010.1">
    <property type="nucleotide sequence ID" value="NC_013943.1"/>
</dbReference>
<dbReference type="PANTHER" id="PTHR43177:SF5">
    <property type="entry name" value="ANAEROBIC DIMETHYL SULFOXIDE REDUCTASE CHAIN B-RELATED"/>
    <property type="match status" value="1"/>
</dbReference>
<keyword evidence="1" id="KW-0813">Transport</keyword>
<dbReference type="KEGG" id="dap:Dacet_0683"/>
<evidence type="ECO:0000313" key="9">
    <source>
        <dbReference type="EMBL" id="ADD67469.1"/>
    </source>
</evidence>
<name>D4H4S5_DENA2</name>
<dbReference type="eggNOG" id="COG0437">
    <property type="taxonomic scope" value="Bacteria"/>
</dbReference>
<evidence type="ECO:0000259" key="8">
    <source>
        <dbReference type="PROSITE" id="PS51379"/>
    </source>
</evidence>
<evidence type="ECO:0000256" key="7">
    <source>
        <dbReference type="ARBA" id="ARBA00023014"/>
    </source>
</evidence>
<dbReference type="InterPro" id="IPR050954">
    <property type="entry name" value="ET_IronSulfur_Cluster-Binding"/>
</dbReference>
<dbReference type="GO" id="GO:0051539">
    <property type="term" value="F:4 iron, 4 sulfur cluster binding"/>
    <property type="evidence" value="ECO:0007669"/>
    <property type="project" value="UniProtKB-KW"/>
</dbReference>
<evidence type="ECO:0000313" key="10">
    <source>
        <dbReference type="Proteomes" id="UP000002012"/>
    </source>
</evidence>
<dbReference type="InterPro" id="IPR017896">
    <property type="entry name" value="4Fe4S_Fe-S-bd"/>
</dbReference>
<dbReference type="PROSITE" id="PS51379">
    <property type="entry name" value="4FE4S_FER_2"/>
    <property type="match status" value="3"/>
</dbReference>
<keyword evidence="5" id="KW-0249">Electron transport</keyword>
<keyword evidence="4" id="KW-0677">Repeat</keyword>
<keyword evidence="10" id="KW-1185">Reference proteome</keyword>
<dbReference type="PANTHER" id="PTHR43177">
    <property type="entry name" value="PROTEIN NRFC"/>
    <property type="match status" value="1"/>
</dbReference>
<dbReference type="Proteomes" id="UP000002012">
    <property type="component" value="Chromosome"/>
</dbReference>
<dbReference type="GO" id="GO:0046872">
    <property type="term" value="F:metal ion binding"/>
    <property type="evidence" value="ECO:0007669"/>
    <property type="project" value="UniProtKB-KW"/>
</dbReference>
<dbReference type="InParanoid" id="D4H4S5"/>
<dbReference type="HOGENOM" id="CLU_043374_2_0_0"/>
<keyword evidence="7" id="KW-0411">Iron-sulfur</keyword>
<accession>D4H4S5</accession>
<evidence type="ECO:0000256" key="6">
    <source>
        <dbReference type="ARBA" id="ARBA00023004"/>
    </source>
</evidence>
<evidence type="ECO:0000256" key="2">
    <source>
        <dbReference type="ARBA" id="ARBA00022485"/>
    </source>
</evidence>
<dbReference type="OrthoDB" id="9779457at2"/>
<proteinExistence type="predicted"/>
<dbReference type="AlphaFoldDB" id="D4H4S5"/>
<evidence type="ECO:0000256" key="1">
    <source>
        <dbReference type="ARBA" id="ARBA00022448"/>
    </source>
</evidence>
<evidence type="ECO:0000256" key="5">
    <source>
        <dbReference type="ARBA" id="ARBA00022982"/>
    </source>
</evidence>
<gene>
    <name evidence="9" type="ordered locus">Dacet_0683</name>
</gene>
<keyword evidence="3" id="KW-0479">Metal-binding</keyword>
<reference evidence="9 10" key="1">
    <citation type="journal article" date="2010" name="Stand. Genomic Sci.">
        <title>Complete genome sequence of Denitrovibrio acetiphilus type strain (N2460).</title>
        <authorList>
            <person name="Kiss H."/>
            <person name="Lang E."/>
            <person name="Lapidus A."/>
            <person name="Copeland A."/>
            <person name="Nolan M."/>
            <person name="Glavina Del Rio T."/>
            <person name="Chen F."/>
            <person name="Lucas S."/>
            <person name="Tice H."/>
            <person name="Cheng J.F."/>
            <person name="Han C."/>
            <person name="Goodwin L."/>
            <person name="Pitluck S."/>
            <person name="Liolios K."/>
            <person name="Pati A."/>
            <person name="Ivanova N."/>
            <person name="Mavromatis K."/>
            <person name="Chen A."/>
            <person name="Palaniappan K."/>
            <person name="Land M."/>
            <person name="Hauser L."/>
            <person name="Chang Y.J."/>
            <person name="Jeffries C.D."/>
            <person name="Detter J.C."/>
            <person name="Brettin T."/>
            <person name="Spring S."/>
            <person name="Rohde M."/>
            <person name="Goker M."/>
            <person name="Woyke T."/>
            <person name="Bristow J."/>
            <person name="Eisen J.A."/>
            <person name="Markowitz V."/>
            <person name="Hugenholtz P."/>
            <person name="Kyrpides N.C."/>
            <person name="Klenk H.P."/>
        </authorList>
    </citation>
    <scope>NUCLEOTIDE SEQUENCE [LARGE SCALE GENOMIC DNA]</scope>
    <source>
        <strain evidence="10">DSM 12809 / NBRC 114555 / N2460</strain>
    </source>
</reference>
<organism evidence="9 10">
    <name type="scientific">Denitrovibrio acetiphilus (strain DSM 12809 / NBRC 114555 / N2460)</name>
    <dbReference type="NCBI Taxonomy" id="522772"/>
    <lineage>
        <taxon>Bacteria</taxon>
        <taxon>Pseudomonadati</taxon>
        <taxon>Deferribacterota</taxon>
        <taxon>Deferribacteres</taxon>
        <taxon>Deferribacterales</taxon>
        <taxon>Geovibrionaceae</taxon>
        <taxon>Denitrovibrio</taxon>
    </lineage>
</organism>
<dbReference type="STRING" id="522772.Dacet_0683"/>
<dbReference type="CDD" id="cd16371">
    <property type="entry name" value="DMSOR_beta_like"/>
    <property type="match status" value="1"/>
</dbReference>
<feature type="domain" description="4Fe-4S ferredoxin-type" evidence="8">
    <location>
        <begin position="82"/>
        <end position="111"/>
    </location>
</feature>
<dbReference type="PaxDb" id="522772-Dacet_0683"/>
<evidence type="ECO:0000256" key="3">
    <source>
        <dbReference type="ARBA" id="ARBA00022723"/>
    </source>
</evidence>
<dbReference type="EMBL" id="CP001968">
    <property type="protein sequence ID" value="ADD67469.1"/>
    <property type="molecule type" value="Genomic_DNA"/>
</dbReference>
<dbReference type="Gene3D" id="3.30.70.20">
    <property type="match status" value="2"/>
</dbReference>